<reference evidence="2 3" key="2">
    <citation type="submission" date="2019-10" db="EMBL/GenBank/DDBJ databases">
        <title>Thermopilla bonchosmolovskayae gen. nov., sp. nov., a moderately thermophilic Chloroflexi bacterium from a Chukotka hot spring (Arctic, Russia), representing a novel classis Thermopillaia, which include previously uncultivated lineage OLB14.</title>
        <authorList>
            <person name="Kochetkova T.V."/>
            <person name="Zayulina K.S."/>
            <person name="Zhigarkov V.S."/>
            <person name="Minaev N.V."/>
            <person name="Novikov A."/>
            <person name="Toshchakov S.V."/>
            <person name="Elcheninov A.G."/>
            <person name="Kublanov I.V."/>
        </authorList>
    </citation>
    <scope>NUCLEOTIDE SEQUENCE [LARGE SCALE GENOMIC DNA]</scope>
    <source>
        <strain evidence="2 3">3753O</strain>
    </source>
</reference>
<dbReference type="PANTHER" id="PTHR36302">
    <property type="entry name" value="BLR7088 PROTEIN"/>
    <property type="match status" value="1"/>
</dbReference>
<evidence type="ECO:0000313" key="2">
    <source>
        <dbReference type="EMBL" id="QFG02792.1"/>
    </source>
</evidence>
<evidence type="ECO:0000256" key="1">
    <source>
        <dbReference type="SAM" id="MobiDB-lite"/>
    </source>
</evidence>
<evidence type="ECO:0000313" key="3">
    <source>
        <dbReference type="Proteomes" id="UP000326331"/>
    </source>
</evidence>
<name>A0ABX6C0J1_9CHLR</name>
<feature type="compositionally biased region" description="Polar residues" evidence="1">
    <location>
        <begin position="197"/>
        <end position="220"/>
    </location>
</feature>
<keyword evidence="3" id="KW-1185">Reference proteome</keyword>
<dbReference type="EMBL" id="CP042829">
    <property type="protein sequence ID" value="QFG02792.1"/>
    <property type="molecule type" value="Genomic_DNA"/>
</dbReference>
<proteinExistence type="predicted"/>
<sequence>MAQRPPAPREERIPQRMTSPRTRVLFALMAIVALLAALAAVACGGDDDDTGKQQADDGHDHQEFKLGDLTIVDPWVRTTTNNVTAAYMTIKSKGAADTLVSVSSPIAGMAQLHEAITEGSSSKMQEKPGGFPVPASGAVELKPGGYHIMLMDLKQQPKEGEKVELTLKFEKAGEIKITAPVKKAAGSGPDMNHNAHDSSSGMGSPTASGGMTSPTAGSGY</sequence>
<dbReference type="InterPro" id="IPR036182">
    <property type="entry name" value="PCuAC_sf"/>
</dbReference>
<protein>
    <submittedName>
        <fullName evidence="2">Copper chaperone PCu(A)C</fullName>
    </submittedName>
</protein>
<dbReference type="InterPro" id="IPR007410">
    <property type="entry name" value="LpqE-like"/>
</dbReference>
<dbReference type="PANTHER" id="PTHR36302:SF1">
    <property type="entry name" value="COPPER CHAPERONE PCU(A)C"/>
    <property type="match status" value="1"/>
</dbReference>
<organism evidence="2 3">
    <name type="scientific">Tepidiforma bonchosmolovskayae</name>
    <dbReference type="NCBI Taxonomy" id="2601677"/>
    <lineage>
        <taxon>Bacteria</taxon>
        <taxon>Bacillati</taxon>
        <taxon>Chloroflexota</taxon>
        <taxon>Tepidiformia</taxon>
        <taxon>Tepidiformales</taxon>
        <taxon>Tepidiformaceae</taxon>
        <taxon>Tepidiforma</taxon>
    </lineage>
</organism>
<dbReference type="InterPro" id="IPR058248">
    <property type="entry name" value="Lxx211020-like"/>
</dbReference>
<reference evidence="2 3" key="1">
    <citation type="submission" date="2019-08" db="EMBL/GenBank/DDBJ databases">
        <authorList>
            <person name="Toschakov S.V."/>
        </authorList>
    </citation>
    <scope>NUCLEOTIDE SEQUENCE [LARGE SCALE GENOMIC DNA]</scope>
    <source>
        <strain evidence="2 3">3753O</strain>
    </source>
</reference>
<gene>
    <name evidence="2" type="ORF">Tbon_05640</name>
</gene>
<dbReference type="Proteomes" id="UP000326331">
    <property type="component" value="Chromosome"/>
</dbReference>
<dbReference type="Gene3D" id="2.60.40.1890">
    <property type="entry name" value="PCu(A)C copper chaperone"/>
    <property type="match status" value="1"/>
</dbReference>
<dbReference type="SUPFAM" id="SSF110087">
    <property type="entry name" value="DR1885-like metal-binding protein"/>
    <property type="match status" value="1"/>
</dbReference>
<accession>A0ABX6C0J1</accession>
<dbReference type="Pfam" id="PF04314">
    <property type="entry name" value="PCuAC"/>
    <property type="match status" value="1"/>
</dbReference>
<feature type="region of interest" description="Disordered" evidence="1">
    <location>
        <begin position="181"/>
        <end position="220"/>
    </location>
</feature>